<evidence type="ECO:0000256" key="3">
    <source>
        <dbReference type="SAM" id="SignalP"/>
    </source>
</evidence>
<keyword evidence="6" id="KW-1185">Reference proteome</keyword>
<proteinExistence type="predicted"/>
<evidence type="ECO:0000256" key="2">
    <source>
        <dbReference type="ARBA" id="ARBA00023276"/>
    </source>
</evidence>
<keyword evidence="1" id="KW-0602">Photosynthesis</keyword>
<dbReference type="InterPro" id="IPR036278">
    <property type="entry name" value="Sialidase_sf"/>
</dbReference>
<sequence>MHLKFKLTIALIIGLITARAQTYNLATLIETGKNTSIRGLSVVNDDIIWLSGSNGYIGKSTDGGKTWKWTQPKGYEKCDFRDIEAFDHLKAIAINAGSPAYILYTIDGGNSWREVYKNTDSDIFLDGMAFWDMQHGIIFGDPIRNRMQLLRTRDGGLTWQNISDNLKPDLAMGEAGFAASGSSIVVKKDGKVWIATGGSTSKIYFSANYGENWKVYKCPIIQGESSTGVFSMSMLDHRKGLVVGGNYLKDKENTNNVLITRNGGRSWKKPKTQVSGYRSGVDYLTDKLCIATGTSGTDISNDGGKNWNKISDLSFNAVQKAKNGTLVVLAGNKGQVFKLVSVKNDLNK</sequence>
<dbReference type="InterPro" id="IPR028203">
    <property type="entry name" value="PSII_CF48-like_dom"/>
</dbReference>
<dbReference type="EMBL" id="JALGBH010000002">
    <property type="protein sequence ID" value="MCJ0742957.1"/>
    <property type="molecule type" value="Genomic_DNA"/>
</dbReference>
<evidence type="ECO:0000259" key="4">
    <source>
        <dbReference type="Pfam" id="PF14870"/>
    </source>
</evidence>
<evidence type="ECO:0000256" key="1">
    <source>
        <dbReference type="ARBA" id="ARBA00022531"/>
    </source>
</evidence>
<comment type="caution">
    <text evidence="5">The sequence shown here is derived from an EMBL/GenBank/DDBJ whole genome shotgun (WGS) entry which is preliminary data.</text>
</comment>
<dbReference type="Pfam" id="PF14870">
    <property type="entry name" value="PSII_BNR"/>
    <property type="match status" value="1"/>
</dbReference>
<name>A0ABS9ZXD6_9SPHI</name>
<organism evidence="5 6">
    <name type="scientific">Pedobacter montanisoli</name>
    <dbReference type="NCBI Taxonomy" id="2923277"/>
    <lineage>
        <taxon>Bacteria</taxon>
        <taxon>Pseudomonadati</taxon>
        <taxon>Bacteroidota</taxon>
        <taxon>Sphingobacteriia</taxon>
        <taxon>Sphingobacteriales</taxon>
        <taxon>Sphingobacteriaceae</taxon>
        <taxon>Pedobacter</taxon>
    </lineage>
</organism>
<reference evidence="5" key="1">
    <citation type="submission" date="2022-03" db="EMBL/GenBank/DDBJ databases">
        <authorList>
            <person name="Woo C.Y."/>
        </authorList>
    </citation>
    <scope>NUCLEOTIDE SEQUENCE</scope>
    <source>
        <strain evidence="5">CYS-01</strain>
    </source>
</reference>
<keyword evidence="2" id="KW-0604">Photosystem II</keyword>
<protein>
    <submittedName>
        <fullName evidence="5">Oxidoreductase</fullName>
    </submittedName>
</protein>
<feature type="chain" id="PRO_5045643243" evidence="3">
    <location>
        <begin position="21"/>
        <end position="348"/>
    </location>
</feature>
<dbReference type="PANTHER" id="PTHR47199:SF2">
    <property type="entry name" value="PHOTOSYSTEM II STABILITY_ASSEMBLY FACTOR HCF136, CHLOROPLASTIC"/>
    <property type="match status" value="1"/>
</dbReference>
<dbReference type="Proteomes" id="UP001165460">
    <property type="component" value="Unassembled WGS sequence"/>
</dbReference>
<accession>A0ABS9ZXD6</accession>
<keyword evidence="3" id="KW-0732">Signal</keyword>
<dbReference type="Gene3D" id="2.130.10.10">
    <property type="entry name" value="YVTN repeat-like/Quinoprotein amine dehydrogenase"/>
    <property type="match status" value="2"/>
</dbReference>
<evidence type="ECO:0000313" key="6">
    <source>
        <dbReference type="Proteomes" id="UP001165460"/>
    </source>
</evidence>
<dbReference type="SUPFAM" id="SSF50939">
    <property type="entry name" value="Sialidases"/>
    <property type="match status" value="1"/>
</dbReference>
<dbReference type="PANTHER" id="PTHR47199">
    <property type="entry name" value="PHOTOSYSTEM II STABILITY/ASSEMBLY FACTOR HCF136, CHLOROPLASTIC"/>
    <property type="match status" value="1"/>
</dbReference>
<dbReference type="CDD" id="cd15482">
    <property type="entry name" value="Sialidase_non-viral"/>
    <property type="match status" value="1"/>
</dbReference>
<dbReference type="InterPro" id="IPR015943">
    <property type="entry name" value="WD40/YVTN_repeat-like_dom_sf"/>
</dbReference>
<dbReference type="RefSeq" id="WP_243361887.1">
    <property type="nucleotide sequence ID" value="NZ_JALGBH010000002.1"/>
</dbReference>
<feature type="signal peptide" evidence="3">
    <location>
        <begin position="1"/>
        <end position="20"/>
    </location>
</feature>
<feature type="domain" description="Photosynthesis system II assembly factor Ycf48/Hcf136-like" evidence="4">
    <location>
        <begin position="39"/>
        <end position="116"/>
    </location>
</feature>
<gene>
    <name evidence="5" type="ORF">MMF97_09570</name>
</gene>
<evidence type="ECO:0000313" key="5">
    <source>
        <dbReference type="EMBL" id="MCJ0742957.1"/>
    </source>
</evidence>